<dbReference type="Proteomes" id="UP000050360">
    <property type="component" value="Unassembled WGS sequence"/>
</dbReference>
<proteinExistence type="predicted"/>
<comment type="caution">
    <text evidence="2">The sequence shown here is derived from an EMBL/GenBank/DDBJ whole genome shotgun (WGS) entry which is preliminary data.</text>
</comment>
<evidence type="ECO:0000259" key="1">
    <source>
        <dbReference type="Pfam" id="PF13847"/>
    </source>
</evidence>
<organism evidence="2 3">
    <name type="scientific">Candidatus Methanoperedens nitratireducens</name>
    <dbReference type="NCBI Taxonomy" id="1392998"/>
    <lineage>
        <taxon>Archaea</taxon>
        <taxon>Methanobacteriati</taxon>
        <taxon>Methanobacteriota</taxon>
        <taxon>Stenosarchaea group</taxon>
        <taxon>Methanomicrobia</taxon>
        <taxon>Methanosarcinales</taxon>
        <taxon>ANME-2 cluster</taxon>
        <taxon>Candidatus Methanoperedentaceae</taxon>
        <taxon>Candidatus Methanoperedens</taxon>
    </lineage>
</organism>
<accession>A0A0P8ACV7</accession>
<reference evidence="2 3" key="1">
    <citation type="submission" date="2015-09" db="EMBL/GenBank/DDBJ databases">
        <title>A metagenomics-based metabolic model of nitrate-dependent anaerobic oxidation of methane by Methanoperedens-like archaea.</title>
        <authorList>
            <person name="Arshad A."/>
            <person name="Speth D.R."/>
            <person name="De Graaf R.M."/>
            <person name="Op Den Camp H.J."/>
            <person name="Jetten M.S."/>
            <person name="Welte C.U."/>
        </authorList>
    </citation>
    <scope>NUCLEOTIDE SEQUENCE [LARGE SCALE GENOMIC DNA]</scope>
</reference>
<evidence type="ECO:0000313" key="2">
    <source>
        <dbReference type="EMBL" id="KPQ41955.1"/>
    </source>
</evidence>
<name>A0A0P8ACV7_9EURY</name>
<sequence length="232" mass="27444">MTKNSYWNYHIRQYNEQYRSTVSLIDFLKKQIPKGNFSALDIGCGGGADIHWLKKSFQEGKFMGIDIDNEAINLAREMNKDIRFEELNFLDIEKSFSPESFDYVFAVQFISFVDFDFPIFLEKAFYLAKKGIFISALFSEGWIEQHTIANDLEENWKGLYKIYSLERFKKTAKKMANKNIEIEYERFKIDISLPKPSKPKFGTYTINTETDEKLQVSGYMLMPWYNLFIKFK</sequence>
<keyword evidence="2" id="KW-0489">Methyltransferase</keyword>
<feature type="domain" description="Methyltransferase" evidence="1">
    <location>
        <begin position="36"/>
        <end position="153"/>
    </location>
</feature>
<dbReference type="Pfam" id="PF13847">
    <property type="entry name" value="Methyltransf_31"/>
    <property type="match status" value="1"/>
</dbReference>
<dbReference type="GO" id="GO:0008168">
    <property type="term" value="F:methyltransferase activity"/>
    <property type="evidence" value="ECO:0007669"/>
    <property type="project" value="UniProtKB-KW"/>
</dbReference>
<dbReference type="SUPFAM" id="SSF53335">
    <property type="entry name" value="S-adenosyl-L-methionine-dependent methyltransferases"/>
    <property type="match status" value="1"/>
</dbReference>
<protein>
    <submittedName>
        <fullName evidence="2">Putative methyltransferase</fullName>
    </submittedName>
</protein>
<evidence type="ECO:0000313" key="3">
    <source>
        <dbReference type="Proteomes" id="UP000050360"/>
    </source>
</evidence>
<dbReference type="GO" id="GO:0032259">
    <property type="term" value="P:methylation"/>
    <property type="evidence" value="ECO:0007669"/>
    <property type="project" value="UniProtKB-KW"/>
</dbReference>
<keyword evidence="2" id="KW-0808">Transferase</keyword>
<dbReference type="CDD" id="cd02440">
    <property type="entry name" value="AdoMet_MTases"/>
    <property type="match status" value="1"/>
</dbReference>
<dbReference type="EMBL" id="LKCM01000281">
    <property type="protein sequence ID" value="KPQ41955.1"/>
    <property type="molecule type" value="Genomic_DNA"/>
</dbReference>
<dbReference type="PANTHER" id="PTHR43861">
    <property type="entry name" value="TRANS-ACONITATE 2-METHYLTRANSFERASE-RELATED"/>
    <property type="match status" value="1"/>
</dbReference>
<dbReference type="PANTHER" id="PTHR43861:SF6">
    <property type="entry name" value="METHYLTRANSFERASE TYPE 11"/>
    <property type="match status" value="1"/>
</dbReference>
<gene>
    <name evidence="2" type="ORF">MPEBLZ_03481</name>
</gene>
<dbReference type="InterPro" id="IPR029063">
    <property type="entry name" value="SAM-dependent_MTases_sf"/>
</dbReference>
<dbReference type="Gene3D" id="3.40.50.150">
    <property type="entry name" value="Vaccinia Virus protein VP39"/>
    <property type="match status" value="1"/>
</dbReference>
<dbReference type="InterPro" id="IPR025714">
    <property type="entry name" value="Methyltranfer_dom"/>
</dbReference>
<dbReference type="AlphaFoldDB" id="A0A0P8ACV7"/>